<evidence type="ECO:0000256" key="1">
    <source>
        <dbReference type="ARBA" id="ARBA00006484"/>
    </source>
</evidence>
<comment type="similarity">
    <text evidence="1">Belongs to the short-chain dehydrogenases/reductases (SDR) family.</text>
</comment>
<dbReference type="InterPro" id="IPR036291">
    <property type="entry name" value="NAD(P)-bd_dom_sf"/>
</dbReference>
<dbReference type="AlphaFoldDB" id="A0A931CBM5"/>
<organism evidence="2 3">
    <name type="scientific">Actinoplanes aureus</name>
    <dbReference type="NCBI Taxonomy" id="2792083"/>
    <lineage>
        <taxon>Bacteria</taxon>
        <taxon>Bacillati</taxon>
        <taxon>Actinomycetota</taxon>
        <taxon>Actinomycetes</taxon>
        <taxon>Micromonosporales</taxon>
        <taxon>Micromonosporaceae</taxon>
        <taxon>Actinoplanes</taxon>
    </lineage>
</organism>
<dbReference type="EMBL" id="JADQTO010000011">
    <property type="protein sequence ID" value="MBG0564381.1"/>
    <property type="molecule type" value="Genomic_DNA"/>
</dbReference>
<comment type="caution">
    <text evidence="2">The sequence shown here is derived from an EMBL/GenBank/DDBJ whole genome shotgun (WGS) entry which is preliminary data.</text>
</comment>
<dbReference type="PRINTS" id="PR00081">
    <property type="entry name" value="GDHRDH"/>
</dbReference>
<reference evidence="2" key="1">
    <citation type="submission" date="2020-11" db="EMBL/GenBank/DDBJ databases">
        <title>Isolation and identification of active actinomycetes.</title>
        <authorList>
            <person name="Sun X."/>
        </authorList>
    </citation>
    <scope>NUCLEOTIDE SEQUENCE</scope>
    <source>
        <strain evidence="2">NEAU-A11</strain>
    </source>
</reference>
<dbReference type="InterPro" id="IPR002347">
    <property type="entry name" value="SDR_fam"/>
</dbReference>
<dbReference type="SUPFAM" id="SSF51735">
    <property type="entry name" value="NAD(P)-binding Rossmann-fold domains"/>
    <property type="match status" value="1"/>
</dbReference>
<dbReference type="Pfam" id="PF00106">
    <property type="entry name" value="adh_short"/>
    <property type="match status" value="1"/>
</dbReference>
<dbReference type="RefSeq" id="WP_196416171.1">
    <property type="nucleotide sequence ID" value="NZ_JADQTO010000011.1"/>
</dbReference>
<accession>A0A931CBM5</accession>
<gene>
    <name evidence="2" type="ORF">I4J89_23305</name>
</gene>
<name>A0A931CBM5_9ACTN</name>
<dbReference type="Proteomes" id="UP000598146">
    <property type="component" value="Unassembled WGS sequence"/>
</dbReference>
<evidence type="ECO:0000313" key="2">
    <source>
        <dbReference type="EMBL" id="MBG0564381.1"/>
    </source>
</evidence>
<dbReference type="PANTHER" id="PTHR42879:SF2">
    <property type="entry name" value="3-OXOACYL-[ACYL-CARRIER-PROTEIN] REDUCTASE FABG"/>
    <property type="match status" value="1"/>
</dbReference>
<evidence type="ECO:0000313" key="3">
    <source>
        <dbReference type="Proteomes" id="UP000598146"/>
    </source>
</evidence>
<dbReference type="Gene3D" id="3.40.50.720">
    <property type="entry name" value="NAD(P)-binding Rossmann-like Domain"/>
    <property type="match status" value="1"/>
</dbReference>
<dbReference type="InterPro" id="IPR050259">
    <property type="entry name" value="SDR"/>
</dbReference>
<keyword evidence="3" id="KW-1185">Reference proteome</keyword>
<protein>
    <submittedName>
        <fullName evidence="2">SDR family NAD(P)-dependent oxidoreductase</fullName>
    </submittedName>
</protein>
<dbReference type="PANTHER" id="PTHR42879">
    <property type="entry name" value="3-OXOACYL-(ACYL-CARRIER-PROTEIN) REDUCTASE"/>
    <property type="match status" value="1"/>
</dbReference>
<sequence length="237" mass="23664">MDLGIAGRTALIVGGSGLIGRAVAAALIRERVRVVLAARTADRLTEAAGALGAKVGTLTLDTRDANSVTPAIEELIAAEGAIDIVVNAAAPPASTLDPAKDQDPGQVLDAFDAKAVGYLRVIDAVLPYMRRTGFGRIINISGQNAFLTRSVTGAVRNAAVIVASKALADSVAGTGITINVVNPGPVTATPTPAPGPAGPGDSTPEQVAALVTFLASAQAAAISGESIAVGHRVHGVQ</sequence>
<proteinExistence type="inferred from homology"/>